<feature type="transmembrane region" description="Helical" evidence="2">
    <location>
        <begin position="31"/>
        <end position="53"/>
    </location>
</feature>
<feature type="compositionally biased region" description="Acidic residues" evidence="1">
    <location>
        <begin position="309"/>
        <end position="318"/>
    </location>
</feature>
<dbReference type="RefSeq" id="XP_062630199.1">
    <property type="nucleotide sequence ID" value="XM_062774215.1"/>
</dbReference>
<feature type="transmembrane region" description="Helical" evidence="2">
    <location>
        <begin position="189"/>
        <end position="211"/>
    </location>
</feature>
<feature type="transmembrane region" description="Helical" evidence="2">
    <location>
        <begin position="91"/>
        <end position="112"/>
    </location>
</feature>
<feature type="compositionally biased region" description="Basic and acidic residues" evidence="1">
    <location>
        <begin position="271"/>
        <end position="282"/>
    </location>
</feature>
<dbReference type="EMBL" id="CP086718">
    <property type="protein sequence ID" value="WOO84173.1"/>
    <property type="molecule type" value="Genomic_DNA"/>
</dbReference>
<evidence type="ECO:0000313" key="3">
    <source>
        <dbReference type="EMBL" id="WOO84173.1"/>
    </source>
</evidence>
<protein>
    <submittedName>
        <fullName evidence="3">Uncharacterized protein</fullName>
    </submittedName>
</protein>
<sequence length="318" mass="34797">MSDFPSSGKLNRANVLPAAQLATKTRAFSRLVAIISGIATLGSLGLAGIEAWWSSTYAHYYTDFVADFGVAHSSGATRVDLPVKVKALQGFSGSMAGALLILAILSLIAFIFSVKNTVAVSRPLPFRILWILTPIFGIAVLVLNFNARFVYKTSLRHIGSIDYFNAHKGQEMTADEVYKAGFSVWERDTIGSCVGSGVIGILSLFLAYYFFTIDRNSRRGATLSQMNYADQTYHLEQYGDRSLEEPHDPYLDTSLNYGYADRSATHSPAPHGRDASPARSGRDASPARYDSDAREVSPTPEGIARSDRYDDDPRELGK</sequence>
<keyword evidence="2" id="KW-0472">Membrane</keyword>
<keyword evidence="2" id="KW-0812">Transmembrane</keyword>
<feature type="region of interest" description="Disordered" evidence="1">
    <location>
        <begin position="261"/>
        <end position="318"/>
    </location>
</feature>
<name>A0AAF0YIF2_9TREE</name>
<proteinExistence type="predicted"/>
<evidence type="ECO:0000256" key="2">
    <source>
        <dbReference type="SAM" id="Phobius"/>
    </source>
</evidence>
<keyword evidence="2" id="KW-1133">Transmembrane helix</keyword>
<accession>A0AAF0YIF2</accession>
<dbReference type="AlphaFoldDB" id="A0AAF0YIF2"/>
<feature type="transmembrane region" description="Helical" evidence="2">
    <location>
        <begin position="124"/>
        <end position="145"/>
    </location>
</feature>
<gene>
    <name evidence="3" type="ORF">LOC62_05G007694</name>
</gene>
<keyword evidence="4" id="KW-1185">Reference proteome</keyword>
<evidence type="ECO:0000313" key="4">
    <source>
        <dbReference type="Proteomes" id="UP000827549"/>
    </source>
</evidence>
<dbReference type="GeneID" id="87810866"/>
<evidence type="ECO:0000256" key="1">
    <source>
        <dbReference type="SAM" id="MobiDB-lite"/>
    </source>
</evidence>
<dbReference type="Proteomes" id="UP000827549">
    <property type="component" value="Chromosome 5"/>
</dbReference>
<reference evidence="3" key="1">
    <citation type="submission" date="2023-10" db="EMBL/GenBank/DDBJ databases">
        <authorList>
            <person name="Noh H."/>
        </authorList>
    </citation>
    <scope>NUCLEOTIDE SEQUENCE</scope>
    <source>
        <strain evidence="3">DUCC4014</strain>
    </source>
</reference>
<organism evidence="3 4">
    <name type="scientific">Vanrija pseudolonga</name>
    <dbReference type="NCBI Taxonomy" id="143232"/>
    <lineage>
        <taxon>Eukaryota</taxon>
        <taxon>Fungi</taxon>
        <taxon>Dikarya</taxon>
        <taxon>Basidiomycota</taxon>
        <taxon>Agaricomycotina</taxon>
        <taxon>Tremellomycetes</taxon>
        <taxon>Trichosporonales</taxon>
        <taxon>Trichosporonaceae</taxon>
        <taxon>Vanrija</taxon>
    </lineage>
</organism>